<proteinExistence type="predicted"/>
<sequence>KPTQRTTVAVISSAQLAQRVYPTPHVVFCSGKDHHMTLDGYARFSRAASDNMVLFCHSLPSIAS</sequence>
<dbReference type="AlphaFoldDB" id="A0A0B6YXS6"/>
<protein>
    <submittedName>
        <fullName evidence="1">Uncharacterized protein</fullName>
    </submittedName>
</protein>
<dbReference type="EMBL" id="HACG01013616">
    <property type="protein sequence ID" value="CEK60481.1"/>
    <property type="molecule type" value="Transcribed_RNA"/>
</dbReference>
<reference evidence="1" key="1">
    <citation type="submission" date="2014-12" db="EMBL/GenBank/DDBJ databases">
        <title>Insight into the proteome of Arion vulgaris.</title>
        <authorList>
            <person name="Aradska J."/>
            <person name="Bulat T."/>
            <person name="Smidak R."/>
            <person name="Sarate P."/>
            <person name="Gangsoo J."/>
            <person name="Sialana F."/>
            <person name="Bilban M."/>
            <person name="Lubec G."/>
        </authorList>
    </citation>
    <scope>NUCLEOTIDE SEQUENCE</scope>
    <source>
        <tissue evidence="1">Skin</tissue>
    </source>
</reference>
<gene>
    <name evidence="1" type="primary">ORF39511</name>
</gene>
<organism evidence="1">
    <name type="scientific">Arion vulgaris</name>
    <dbReference type="NCBI Taxonomy" id="1028688"/>
    <lineage>
        <taxon>Eukaryota</taxon>
        <taxon>Metazoa</taxon>
        <taxon>Spiralia</taxon>
        <taxon>Lophotrochozoa</taxon>
        <taxon>Mollusca</taxon>
        <taxon>Gastropoda</taxon>
        <taxon>Heterobranchia</taxon>
        <taxon>Euthyneura</taxon>
        <taxon>Panpulmonata</taxon>
        <taxon>Eupulmonata</taxon>
        <taxon>Stylommatophora</taxon>
        <taxon>Helicina</taxon>
        <taxon>Arionoidea</taxon>
        <taxon>Arionidae</taxon>
        <taxon>Arion</taxon>
    </lineage>
</organism>
<name>A0A0B6YXS6_9EUPU</name>
<evidence type="ECO:0000313" key="1">
    <source>
        <dbReference type="EMBL" id="CEK60481.1"/>
    </source>
</evidence>
<feature type="non-terminal residue" evidence="1">
    <location>
        <position position="1"/>
    </location>
</feature>
<accession>A0A0B6YXS6</accession>